<feature type="binding site" evidence="7 9">
    <location>
        <position position="85"/>
    </location>
    <ligand>
        <name>FMN</name>
        <dbReference type="ChEBI" id="CHEBI:58210"/>
    </ligand>
</feature>
<dbReference type="PANTHER" id="PTHR10851">
    <property type="entry name" value="PYRIDOXINE-5-PHOSPHATE OXIDASE"/>
    <property type="match status" value="1"/>
</dbReference>
<evidence type="ECO:0000256" key="6">
    <source>
        <dbReference type="ARBA" id="ARBA00023096"/>
    </source>
</evidence>
<comment type="function">
    <text evidence="7">Catalyzes the oxidation of either pyridoxine 5'-phosphate (PNP) or pyridoxamine 5'-phosphate (PMP) into pyridoxal 5'-phosphate (PLP).</text>
</comment>
<gene>
    <name evidence="7 12" type="primary">pdxH</name>
    <name evidence="12" type="ORF">ULMA_26140</name>
</gene>
<comment type="pathway">
    <text evidence="7">Cofactor metabolism; pyridoxal 5'-phosphate salvage; pyridoxal 5'-phosphate from pyridoxamine 5'-phosphate: step 1/1.</text>
</comment>
<evidence type="ECO:0000313" key="12">
    <source>
        <dbReference type="EMBL" id="GER60506.1"/>
    </source>
</evidence>
<feature type="binding site" evidence="7 8">
    <location>
        <position position="129"/>
    </location>
    <ligand>
        <name>substrate</name>
    </ligand>
</feature>
<comment type="pathway">
    <text evidence="7">Cofactor metabolism; pyridoxal 5'-phosphate salvage; pyridoxal 5'-phosphate from pyridoxine 5'-phosphate: step 1/1.</text>
</comment>
<comment type="catalytic activity">
    <reaction evidence="7">
        <text>pyridoxine 5'-phosphate + O2 = pyridoxal 5'-phosphate + H2O2</text>
        <dbReference type="Rhea" id="RHEA:15149"/>
        <dbReference type="ChEBI" id="CHEBI:15379"/>
        <dbReference type="ChEBI" id="CHEBI:16240"/>
        <dbReference type="ChEBI" id="CHEBI:58589"/>
        <dbReference type="ChEBI" id="CHEBI:597326"/>
        <dbReference type="EC" id="1.4.3.5"/>
    </reaction>
</comment>
<feature type="binding site" evidence="7 9">
    <location>
        <position position="84"/>
    </location>
    <ligand>
        <name>FMN</name>
        <dbReference type="ChEBI" id="CHEBI:58210"/>
    </ligand>
</feature>
<protein>
    <recommendedName>
        <fullName evidence="7">Pyridoxine/pyridoxamine 5'-phosphate oxidase</fullName>
        <ecNumber evidence="7">1.4.3.5</ecNumber>
    </recommendedName>
    <alternativeName>
        <fullName evidence="7">PNP/PMP oxidase</fullName>
        <shortName evidence="7">PNPOx</shortName>
    </alternativeName>
    <alternativeName>
        <fullName evidence="7">Pyridoxal 5'-phosphate synthase</fullName>
    </alternativeName>
</protein>
<dbReference type="InterPro" id="IPR012349">
    <property type="entry name" value="Split_barrel_FMN-bd"/>
</dbReference>
<proteinExistence type="inferred from homology"/>
<evidence type="ECO:0000256" key="8">
    <source>
        <dbReference type="PIRSR" id="PIRSR000190-1"/>
    </source>
</evidence>
<dbReference type="InterPro" id="IPR000659">
    <property type="entry name" value="Pyridox_Oxase"/>
</dbReference>
<comment type="cofactor">
    <cofactor evidence="7 9">
        <name>FMN</name>
        <dbReference type="ChEBI" id="CHEBI:58210"/>
    </cofactor>
    <text evidence="7 9">Binds 1 FMN per subunit.</text>
</comment>
<dbReference type="RefSeq" id="WP_151674940.1">
    <property type="nucleotide sequence ID" value="NZ_BKCG01000008.1"/>
</dbReference>
<evidence type="ECO:0000256" key="3">
    <source>
        <dbReference type="ARBA" id="ARBA00022630"/>
    </source>
</evidence>
<comment type="caution">
    <text evidence="12">The sequence shown here is derived from an EMBL/GenBank/DDBJ whole genome shotgun (WGS) entry which is preliminary data.</text>
</comment>
<dbReference type="InterPro" id="IPR019576">
    <property type="entry name" value="Pyridoxamine_oxidase_dimer_C"/>
</dbReference>
<feature type="binding site" evidence="7 9">
    <location>
        <begin position="142"/>
        <end position="143"/>
    </location>
    <ligand>
        <name>FMN</name>
        <dbReference type="ChEBI" id="CHEBI:58210"/>
    </ligand>
</feature>
<feature type="binding site" evidence="7 9">
    <location>
        <position position="187"/>
    </location>
    <ligand>
        <name>FMN</name>
        <dbReference type="ChEBI" id="CHEBI:58210"/>
    </ligand>
</feature>
<organism evidence="12 13">
    <name type="scientific">Patiriisocius marinus</name>
    <dbReference type="NCBI Taxonomy" id="1397112"/>
    <lineage>
        <taxon>Bacteria</taxon>
        <taxon>Pseudomonadati</taxon>
        <taxon>Bacteroidota</taxon>
        <taxon>Flavobacteriia</taxon>
        <taxon>Flavobacteriales</taxon>
        <taxon>Flavobacteriaceae</taxon>
        <taxon>Patiriisocius</taxon>
    </lineage>
</organism>
<dbReference type="OrthoDB" id="9780392at2"/>
<dbReference type="Gene3D" id="2.30.110.10">
    <property type="entry name" value="Electron Transport, Fmn-binding Protein, Chain A"/>
    <property type="match status" value="1"/>
</dbReference>
<feature type="binding site" evidence="8">
    <location>
        <begin position="9"/>
        <end position="12"/>
    </location>
    <ligand>
        <name>substrate</name>
    </ligand>
</feature>
<dbReference type="Pfam" id="PF01243">
    <property type="entry name" value="PNPOx_N"/>
    <property type="match status" value="1"/>
</dbReference>
<feature type="binding site" evidence="7 9">
    <location>
        <begin position="63"/>
        <end position="68"/>
    </location>
    <ligand>
        <name>FMN</name>
        <dbReference type="ChEBI" id="CHEBI:58210"/>
    </ligand>
</feature>
<feature type="binding site" evidence="7 9">
    <location>
        <position position="197"/>
    </location>
    <ligand>
        <name>FMN</name>
        <dbReference type="ChEBI" id="CHEBI:58210"/>
    </ligand>
</feature>
<feature type="binding site" evidence="7 8">
    <location>
        <position position="133"/>
    </location>
    <ligand>
        <name>substrate</name>
    </ligand>
</feature>
<evidence type="ECO:0000256" key="9">
    <source>
        <dbReference type="PIRSR" id="PIRSR000190-2"/>
    </source>
</evidence>
<evidence type="ECO:0000256" key="7">
    <source>
        <dbReference type="HAMAP-Rule" id="MF_01629"/>
    </source>
</evidence>
<evidence type="ECO:0000256" key="2">
    <source>
        <dbReference type="ARBA" id="ARBA00011738"/>
    </source>
</evidence>
<dbReference type="GO" id="GO:0008615">
    <property type="term" value="P:pyridoxine biosynthetic process"/>
    <property type="evidence" value="ECO:0007669"/>
    <property type="project" value="UniProtKB-UniRule"/>
</dbReference>
<keyword evidence="3 7" id="KW-0285">Flavoprotein</keyword>
<keyword evidence="5 7" id="KW-0560">Oxidoreductase</keyword>
<dbReference type="NCBIfam" id="NF004231">
    <property type="entry name" value="PRK05679.1"/>
    <property type="match status" value="1"/>
</dbReference>
<comment type="catalytic activity">
    <reaction evidence="7">
        <text>pyridoxamine 5'-phosphate + O2 + H2O = pyridoxal 5'-phosphate + H2O2 + NH4(+)</text>
        <dbReference type="Rhea" id="RHEA:15817"/>
        <dbReference type="ChEBI" id="CHEBI:15377"/>
        <dbReference type="ChEBI" id="CHEBI:15379"/>
        <dbReference type="ChEBI" id="CHEBI:16240"/>
        <dbReference type="ChEBI" id="CHEBI:28938"/>
        <dbReference type="ChEBI" id="CHEBI:58451"/>
        <dbReference type="ChEBI" id="CHEBI:597326"/>
        <dbReference type="EC" id="1.4.3.5"/>
    </reaction>
</comment>
<dbReference type="PANTHER" id="PTHR10851:SF0">
    <property type="entry name" value="PYRIDOXINE-5'-PHOSPHATE OXIDASE"/>
    <property type="match status" value="1"/>
</dbReference>
<dbReference type="FunFam" id="2.30.110.10:FF:000020">
    <property type="entry name" value="PNPO isoform 11"/>
    <property type="match status" value="1"/>
</dbReference>
<accession>A0A5J4IZU9</accession>
<dbReference type="UniPathway" id="UPA01068">
    <property type="reaction ID" value="UER00304"/>
</dbReference>
<dbReference type="SUPFAM" id="SSF50475">
    <property type="entry name" value="FMN-binding split barrel"/>
    <property type="match status" value="1"/>
</dbReference>
<keyword evidence="4 7" id="KW-0288">FMN</keyword>
<dbReference type="AlphaFoldDB" id="A0A5J4IZU9"/>
<feature type="binding site" evidence="7 8">
    <location>
        <position position="68"/>
    </location>
    <ligand>
        <name>substrate</name>
    </ligand>
</feature>
<dbReference type="EMBL" id="BKCG01000008">
    <property type="protein sequence ID" value="GER60506.1"/>
    <property type="molecule type" value="Genomic_DNA"/>
</dbReference>
<dbReference type="HAMAP" id="MF_01629">
    <property type="entry name" value="PdxH"/>
    <property type="match status" value="1"/>
</dbReference>
<dbReference type="EC" id="1.4.3.5" evidence="7"/>
<feature type="domain" description="Pyridoxine 5'-phosphate oxidase dimerisation C-terminal" evidence="11">
    <location>
        <begin position="174"/>
        <end position="214"/>
    </location>
</feature>
<feature type="binding site" evidence="7 9">
    <location>
        <position position="107"/>
    </location>
    <ligand>
        <name>FMN</name>
        <dbReference type="ChEBI" id="CHEBI:58210"/>
    </ligand>
</feature>
<keyword evidence="6 7" id="KW-0664">Pyridoxine biosynthesis</keyword>
<feature type="binding site" evidence="7 9">
    <location>
        <begin position="78"/>
        <end position="79"/>
    </location>
    <ligand>
        <name>FMN</name>
        <dbReference type="ChEBI" id="CHEBI:58210"/>
    </ligand>
</feature>
<evidence type="ECO:0000256" key="5">
    <source>
        <dbReference type="ARBA" id="ARBA00023002"/>
    </source>
</evidence>
<feature type="domain" description="Pyridoxamine 5'-phosphate oxidase N-terminal" evidence="10">
    <location>
        <begin position="37"/>
        <end position="156"/>
    </location>
</feature>
<dbReference type="PROSITE" id="PS01064">
    <property type="entry name" value="PYRIDOX_OXIDASE"/>
    <property type="match status" value="1"/>
</dbReference>
<feature type="binding site" evidence="7 8">
    <location>
        <position position="125"/>
    </location>
    <ligand>
        <name>substrate</name>
    </ligand>
</feature>
<dbReference type="InterPro" id="IPR019740">
    <property type="entry name" value="Pyridox_Oxase_CS"/>
</dbReference>
<reference evidence="12 13" key="1">
    <citation type="submission" date="2019-08" db="EMBL/GenBank/DDBJ databases">
        <title>Draft genome sequence of Ulvibacter marinus type strain NBRC 109484.</title>
        <authorList>
            <person name="Kawano K."/>
            <person name="Ushijima N."/>
            <person name="Kihara M."/>
            <person name="Itoh H."/>
        </authorList>
    </citation>
    <scope>NUCLEOTIDE SEQUENCE [LARGE SCALE GENOMIC DNA]</scope>
    <source>
        <strain evidence="12 13">NBRC 109484</strain>
    </source>
</reference>
<comment type="subunit">
    <text evidence="2 7">Homodimer.</text>
</comment>
<feature type="binding site" evidence="7 8">
    <location>
        <begin position="193"/>
        <end position="195"/>
    </location>
    <ligand>
        <name>substrate</name>
    </ligand>
</feature>
<dbReference type="PIRSF" id="PIRSF000190">
    <property type="entry name" value="Pyd_amn-ph_oxd"/>
    <property type="match status" value="1"/>
</dbReference>
<dbReference type="GO" id="GO:0010181">
    <property type="term" value="F:FMN binding"/>
    <property type="evidence" value="ECO:0007669"/>
    <property type="project" value="UniProtKB-UniRule"/>
</dbReference>
<dbReference type="Pfam" id="PF10590">
    <property type="entry name" value="PNP_phzG_C"/>
    <property type="match status" value="1"/>
</dbReference>
<evidence type="ECO:0000256" key="4">
    <source>
        <dbReference type="ARBA" id="ARBA00022643"/>
    </source>
</evidence>
<dbReference type="NCBIfam" id="TIGR00558">
    <property type="entry name" value="pdxH"/>
    <property type="match status" value="1"/>
</dbReference>
<keyword evidence="13" id="KW-1185">Reference proteome</keyword>
<dbReference type="InterPro" id="IPR011576">
    <property type="entry name" value="Pyridox_Oxase_N"/>
</dbReference>
<evidence type="ECO:0000313" key="13">
    <source>
        <dbReference type="Proteomes" id="UP000326509"/>
    </source>
</evidence>
<evidence type="ECO:0000259" key="10">
    <source>
        <dbReference type="Pfam" id="PF01243"/>
    </source>
</evidence>
<dbReference type="Proteomes" id="UP000326509">
    <property type="component" value="Unassembled WGS sequence"/>
</dbReference>
<comment type="similarity">
    <text evidence="1 7">Belongs to the pyridoxamine 5'-phosphate oxidase family.</text>
</comment>
<dbReference type="GO" id="GO:0004733">
    <property type="term" value="F:pyridoxamine phosphate oxidase activity"/>
    <property type="evidence" value="ECO:0007669"/>
    <property type="project" value="UniProtKB-UniRule"/>
</dbReference>
<evidence type="ECO:0000256" key="1">
    <source>
        <dbReference type="ARBA" id="ARBA00007301"/>
    </source>
</evidence>
<name>A0A5J4IZU9_9FLAO</name>
<evidence type="ECO:0000259" key="11">
    <source>
        <dbReference type="Pfam" id="PF10590"/>
    </source>
</evidence>
<sequence length="214" mass="25078">MNRDLHNYRKSYQKGTLDKSDVLANPMEQFRDWFHQAEISKTVDEVNAMTLSTVNDKGMPRGRIVLLKEVTKEGFIFYTNYGSKKGQAIEHNSNVSLSFFWPSLEQQVIIEGKAIKISEEKSLNYFKQRPKDSQLGALVSNQSQEVKDRETIENRLAALQKEYESKEVPKPDNWGGFIVKPEAFEFWQGRHSRLHDRMYYLKIDNSWEVKRLQP</sequence>